<evidence type="ECO:0008006" key="2">
    <source>
        <dbReference type="Google" id="ProtNLM"/>
    </source>
</evidence>
<dbReference type="EMBL" id="BKCJ010002813">
    <property type="protein sequence ID" value="GEU51095.1"/>
    <property type="molecule type" value="Genomic_DNA"/>
</dbReference>
<dbReference type="AlphaFoldDB" id="A0A6L2KSU4"/>
<gene>
    <name evidence="1" type="ORF">Tci_023073</name>
</gene>
<name>A0A6L2KSU4_TANCI</name>
<reference evidence="1" key="1">
    <citation type="journal article" date="2019" name="Sci. Rep.">
        <title>Draft genome of Tanacetum cinerariifolium, the natural source of mosquito coil.</title>
        <authorList>
            <person name="Yamashiro T."/>
            <person name="Shiraishi A."/>
            <person name="Satake H."/>
            <person name="Nakayama K."/>
        </authorList>
    </citation>
    <scope>NUCLEOTIDE SEQUENCE</scope>
</reference>
<organism evidence="1">
    <name type="scientific">Tanacetum cinerariifolium</name>
    <name type="common">Dalmatian daisy</name>
    <name type="synonym">Chrysanthemum cinerariifolium</name>
    <dbReference type="NCBI Taxonomy" id="118510"/>
    <lineage>
        <taxon>Eukaryota</taxon>
        <taxon>Viridiplantae</taxon>
        <taxon>Streptophyta</taxon>
        <taxon>Embryophyta</taxon>
        <taxon>Tracheophyta</taxon>
        <taxon>Spermatophyta</taxon>
        <taxon>Magnoliopsida</taxon>
        <taxon>eudicotyledons</taxon>
        <taxon>Gunneridae</taxon>
        <taxon>Pentapetalae</taxon>
        <taxon>asterids</taxon>
        <taxon>campanulids</taxon>
        <taxon>Asterales</taxon>
        <taxon>Asteraceae</taxon>
        <taxon>Asteroideae</taxon>
        <taxon>Anthemideae</taxon>
        <taxon>Anthemidinae</taxon>
        <taxon>Tanacetum</taxon>
    </lineage>
</organism>
<accession>A0A6L2KSU4</accession>
<comment type="caution">
    <text evidence="1">The sequence shown here is derived from an EMBL/GenBank/DDBJ whole genome shotgun (WGS) entry which is preliminary data.</text>
</comment>
<proteinExistence type="predicted"/>
<protein>
    <recommendedName>
        <fullName evidence="2">Transposase (Putative), gypsy type</fullName>
    </recommendedName>
</protein>
<evidence type="ECO:0000313" key="1">
    <source>
        <dbReference type="EMBL" id="GEU51095.1"/>
    </source>
</evidence>
<sequence length="352" mass="39157">MGSQLRLWFEQETKLLKKAVAQVARRDKRIEAREKHIRNVEALLEAEVDMKGSAEAKNVELANELESLCVQFSDLQEFKKYEDDRVSSRCAEMDARLDALSIDFDEGLYPHMLMAIVGRRWVIGHGLRLAVMKCAESIELRQVFADVVSAGIAKGMSEGLKHGVEHGNVKIDLAAIEAYDPEADTKYVAALHALKDLKYPLVNQLEKLKDSSIDVIMASLFLESDSGEDAPQWVRELRPSSSQLKIPANTEVRNLKDPWSCKDEILLEDAIAANVSRAEKKKKCRVVCRSHGVSSAHHARSDGVPVSVHTVAPQGLAILLADAATQTEITDEASPRLIRSKSLPPLYDLDWP</sequence>